<comment type="subcellular location">
    <subcellularLocation>
        <location evidence="1">Cell membrane</location>
        <topology evidence="1">Multi-pass membrane protein</topology>
    </subcellularLocation>
</comment>
<keyword evidence="6" id="KW-0297">G-protein coupled receptor</keyword>
<keyword evidence="9" id="KW-0325">Glycoprotein</keyword>
<evidence type="ECO:0000256" key="17">
    <source>
        <dbReference type="SAM" id="SignalP"/>
    </source>
</evidence>
<evidence type="ECO:0000256" key="13">
    <source>
        <dbReference type="ARBA" id="ARBA00040705"/>
    </source>
</evidence>
<dbReference type="InterPro" id="IPR017978">
    <property type="entry name" value="GPCR_3_C"/>
</dbReference>
<feature type="compositionally biased region" description="Basic and acidic residues" evidence="15">
    <location>
        <begin position="833"/>
        <end position="852"/>
    </location>
</feature>
<protein>
    <recommendedName>
        <fullName evidence="13">Taste receptor type 1 member 3</fullName>
    </recommendedName>
    <alternativeName>
        <fullName evidence="14">Sweet taste receptor T1R3</fullName>
    </alternativeName>
</protein>
<evidence type="ECO:0000256" key="4">
    <source>
        <dbReference type="ARBA" id="ARBA00022729"/>
    </source>
</evidence>
<organism evidence="19 20">
    <name type="scientific">Pteropus vampyrus</name>
    <name type="common">Large flying fox</name>
    <dbReference type="NCBI Taxonomy" id="132908"/>
    <lineage>
        <taxon>Eukaryota</taxon>
        <taxon>Metazoa</taxon>
        <taxon>Chordata</taxon>
        <taxon>Craniata</taxon>
        <taxon>Vertebrata</taxon>
        <taxon>Euteleostomi</taxon>
        <taxon>Mammalia</taxon>
        <taxon>Eutheria</taxon>
        <taxon>Laurasiatheria</taxon>
        <taxon>Chiroptera</taxon>
        <taxon>Yinpterochiroptera</taxon>
        <taxon>Pteropodoidea</taxon>
        <taxon>Pteropodidae</taxon>
        <taxon>Pteropodinae</taxon>
        <taxon>Pteropus</taxon>
    </lineage>
</organism>
<evidence type="ECO:0000256" key="8">
    <source>
        <dbReference type="ARBA" id="ARBA00023170"/>
    </source>
</evidence>
<dbReference type="Pfam" id="PF07562">
    <property type="entry name" value="NCD3G"/>
    <property type="match status" value="1"/>
</dbReference>
<feature type="signal peptide" evidence="17">
    <location>
        <begin position="1"/>
        <end position="18"/>
    </location>
</feature>
<dbReference type="Gene3D" id="3.40.50.2300">
    <property type="match status" value="2"/>
</dbReference>
<evidence type="ECO:0000259" key="18">
    <source>
        <dbReference type="PROSITE" id="PS50259"/>
    </source>
</evidence>
<evidence type="ECO:0000256" key="2">
    <source>
        <dbReference type="ARBA" id="ARBA00022475"/>
    </source>
</evidence>
<dbReference type="PANTHER" id="PTHR24061">
    <property type="entry name" value="CALCIUM-SENSING RECEPTOR-RELATED"/>
    <property type="match status" value="1"/>
</dbReference>
<dbReference type="GO" id="GO:0033041">
    <property type="term" value="F:sweet taste receptor activity"/>
    <property type="evidence" value="ECO:0007669"/>
    <property type="project" value="TreeGrafter"/>
</dbReference>
<feature type="transmembrane region" description="Helical" evidence="16">
    <location>
        <begin position="566"/>
        <end position="589"/>
    </location>
</feature>
<dbReference type="SUPFAM" id="SSF53822">
    <property type="entry name" value="Periplasmic binding protein-like I"/>
    <property type="match status" value="1"/>
</dbReference>
<evidence type="ECO:0000256" key="12">
    <source>
        <dbReference type="ARBA" id="ARBA00038762"/>
    </source>
</evidence>
<dbReference type="Gene3D" id="2.10.50.30">
    <property type="entry name" value="GPCR, family 3, nine cysteines domain"/>
    <property type="match status" value="1"/>
</dbReference>
<dbReference type="GO" id="GO:0050917">
    <property type="term" value="P:sensory perception of umami taste"/>
    <property type="evidence" value="ECO:0007669"/>
    <property type="project" value="TreeGrafter"/>
</dbReference>
<evidence type="ECO:0000313" key="19">
    <source>
        <dbReference type="Proteomes" id="UP000515202"/>
    </source>
</evidence>
<evidence type="ECO:0000256" key="10">
    <source>
        <dbReference type="ARBA" id="ARBA00023224"/>
    </source>
</evidence>
<dbReference type="PANTHER" id="PTHR24061:SF435">
    <property type="entry name" value="TASTE RECEPTOR TYPE 1 MEMBER 3"/>
    <property type="match status" value="1"/>
</dbReference>
<evidence type="ECO:0000256" key="16">
    <source>
        <dbReference type="SAM" id="Phobius"/>
    </source>
</evidence>
<keyword evidence="10" id="KW-0807">Transducer</keyword>
<feature type="transmembrane region" description="Helical" evidence="16">
    <location>
        <begin position="679"/>
        <end position="699"/>
    </location>
</feature>
<dbReference type="PROSITE" id="PS00980">
    <property type="entry name" value="G_PROTEIN_RECEP_F3_2"/>
    <property type="match status" value="1"/>
</dbReference>
<dbReference type="InterPro" id="IPR028082">
    <property type="entry name" value="Peripla_BP_I"/>
</dbReference>
<dbReference type="FunFam" id="2.10.50.30:FF:000004">
    <property type="entry name" value="Taste receptor type 1 member 3-like protein"/>
    <property type="match status" value="1"/>
</dbReference>
<evidence type="ECO:0000256" key="15">
    <source>
        <dbReference type="SAM" id="MobiDB-lite"/>
    </source>
</evidence>
<evidence type="ECO:0000256" key="11">
    <source>
        <dbReference type="ARBA" id="ARBA00038492"/>
    </source>
</evidence>
<reference evidence="20" key="1">
    <citation type="submission" date="2025-08" db="UniProtKB">
        <authorList>
            <consortium name="RefSeq"/>
        </authorList>
    </citation>
    <scope>IDENTIFICATION</scope>
    <source>
        <tissue evidence="20">Kidney</tissue>
    </source>
</reference>
<evidence type="ECO:0000256" key="7">
    <source>
        <dbReference type="ARBA" id="ARBA00023136"/>
    </source>
</evidence>
<dbReference type="InterPro" id="IPR038550">
    <property type="entry name" value="GPCR_3_9-Cys_sf"/>
</dbReference>
<keyword evidence="2" id="KW-1003">Cell membrane</keyword>
<dbReference type="InterPro" id="IPR001828">
    <property type="entry name" value="ANF_lig-bd_rcpt"/>
</dbReference>
<dbReference type="PROSITE" id="PS50259">
    <property type="entry name" value="G_PROTEIN_RECEP_F3_4"/>
    <property type="match status" value="1"/>
</dbReference>
<dbReference type="InterPro" id="IPR017979">
    <property type="entry name" value="GPCR_3_CS"/>
</dbReference>
<name>A0A6P3RDS2_PTEVA</name>
<comment type="similarity">
    <text evidence="11">Belongs to the G-protein coupled receptor 3 family. TAS1R subfamily.</text>
</comment>
<feature type="region of interest" description="Disordered" evidence="15">
    <location>
        <begin position="827"/>
        <end position="852"/>
    </location>
</feature>
<dbReference type="AlphaFoldDB" id="A0A6P3RDS2"/>
<proteinExistence type="inferred from homology"/>
<dbReference type="Proteomes" id="UP000515202">
    <property type="component" value="Unplaced"/>
</dbReference>
<keyword evidence="7 16" id="KW-0472">Membrane</keyword>
<keyword evidence="8 20" id="KW-0675">Receptor</keyword>
<evidence type="ECO:0000256" key="14">
    <source>
        <dbReference type="ARBA" id="ARBA00042614"/>
    </source>
</evidence>
<dbReference type="RefSeq" id="XP_011375591.1">
    <property type="nucleotide sequence ID" value="XM_011377289.2"/>
</dbReference>
<feature type="transmembrane region" description="Helical" evidence="16">
    <location>
        <begin position="725"/>
        <end position="749"/>
    </location>
</feature>
<dbReference type="PRINTS" id="PR00248">
    <property type="entry name" value="GPCRMGR"/>
</dbReference>
<dbReference type="InterPro" id="IPR011500">
    <property type="entry name" value="GPCR_3_9-Cys_dom"/>
</dbReference>
<keyword evidence="19" id="KW-1185">Reference proteome</keyword>
<keyword evidence="4 17" id="KW-0732">Signal</keyword>
<dbReference type="InterPro" id="IPR000068">
    <property type="entry name" value="GPCR_3_Ca_sens_rcpt-rel"/>
</dbReference>
<comment type="subunit">
    <text evidence="12">Forms homodimers or heterodimers with TAS1R1 and TAS1R2.</text>
</comment>
<dbReference type="GeneID" id="105303572"/>
<dbReference type="GO" id="GO:0005886">
    <property type="term" value="C:plasma membrane"/>
    <property type="evidence" value="ECO:0007669"/>
    <property type="project" value="UniProtKB-SubCell"/>
</dbReference>
<evidence type="ECO:0000256" key="1">
    <source>
        <dbReference type="ARBA" id="ARBA00004651"/>
    </source>
</evidence>
<dbReference type="OrthoDB" id="5984008at2759"/>
<accession>A0A6P3RDS2</accession>
<keyword evidence="3 16" id="KW-0812">Transmembrane</keyword>
<evidence type="ECO:0000256" key="6">
    <source>
        <dbReference type="ARBA" id="ARBA00023040"/>
    </source>
</evidence>
<gene>
    <name evidence="20" type="primary">TAS1R3</name>
</gene>
<dbReference type="InterPro" id="IPR000337">
    <property type="entry name" value="GPCR_3"/>
</dbReference>
<evidence type="ECO:0000256" key="9">
    <source>
        <dbReference type="ARBA" id="ARBA00023180"/>
    </source>
</evidence>
<dbReference type="CTD" id="83756"/>
<dbReference type="KEGG" id="pvp:105303572"/>
<sequence length="852" mass="93163">MSGLALLGLAALLGRGVGAPLCLSRQLRMQGDYVLGGLFPLRTAEDTDLSGRTQPNTPECSRFSAPGLLWALAVKMAVEEINKGSALLPGLRLGFDLFDTCSESVVAMKPSLMFMAKAGSCDVAAYCDYTQYQPRVLAVIGPHSSELALVTGKFFGFFLIPQVSYGASTDQLSNREVFPSFFRTVPSDRVQVAAMVELLREFRWNWVAALGSDDEYGRQGLSLFSSLANMWGICIAHEGLVPLSHATVLQVDATQGLLQRVNQSSVQVVVLFASARAARTLFSYSIRCGLSPKVWVASEAWLTSDLVMTLPGMAQMGTVLGFLQRGAPMPEFSSYVRTCLALAADPAHCASLEAEQPGLEEQVVGPRCPQCDHITPENVSADLPHHQAFAAYAAVYSVAQALHNTLLCNASGCPSRERVRPWQLLENMYNLTFRPHGLAMRFDASGNVEMGYDLKLWVWQDQKPLTRTVGSFDGSLQLQRSRIRWHTPSSEEPVSQCSRQCEEGQVRRAKGFHSCCYDCVDCKAGSYKSSSDDLTCTQCDEDKWSPDRSLRCFPRKLKFLAWGEPAVLLLLLLLGLALGLALAALALFVQHRDSPLVLASGGPRAFFSLACLSVACASVLLFPGRPSPASCLAQQPLLHLPLTGCLSTLVLQAVDIFMESQLPLSWADRLRGHLQGPRAWLVVLLAMLAEAALCTWYLVGFPPEVVTDWRVLPTEVLVSCYVHSWISFGLVHITNAMLASLCFLGTFLVQSQPGRYNSARGLTFAMLAYFITWISFVPLFANTHVAYRPAVQMGANLLCVLGILATVYLPKCFLLLWQPERNTPEFFLGGRPGDTRGRGGSRGGDETQGKNE</sequence>
<dbReference type="Pfam" id="PF00003">
    <property type="entry name" value="7tm_3"/>
    <property type="match status" value="1"/>
</dbReference>
<dbReference type="FunFam" id="3.40.50.2300:FF:000016">
    <property type="entry name" value="Taste 1 receptor member 2"/>
    <property type="match status" value="1"/>
</dbReference>
<evidence type="ECO:0000256" key="3">
    <source>
        <dbReference type="ARBA" id="ARBA00022692"/>
    </source>
</evidence>
<dbReference type="GO" id="GO:0004930">
    <property type="term" value="F:G protein-coupled receptor activity"/>
    <property type="evidence" value="ECO:0007669"/>
    <property type="project" value="UniProtKB-KW"/>
</dbReference>
<feature type="chain" id="PRO_5027862603" description="Taste receptor type 1 member 3" evidence="17">
    <location>
        <begin position="19"/>
        <end position="852"/>
    </location>
</feature>
<feature type="domain" description="G-protein coupled receptors family 3 profile" evidence="18">
    <location>
        <begin position="566"/>
        <end position="823"/>
    </location>
</feature>
<keyword evidence="5 16" id="KW-1133">Transmembrane helix</keyword>
<feature type="transmembrane region" description="Helical" evidence="16">
    <location>
        <begin position="793"/>
        <end position="817"/>
    </location>
</feature>
<evidence type="ECO:0000313" key="20">
    <source>
        <dbReference type="RefSeq" id="XP_011375591.1"/>
    </source>
</evidence>
<evidence type="ECO:0000256" key="5">
    <source>
        <dbReference type="ARBA" id="ARBA00022989"/>
    </source>
</evidence>
<feature type="transmembrane region" description="Helical" evidence="16">
    <location>
        <begin position="761"/>
        <end position="781"/>
    </location>
</feature>
<dbReference type="Pfam" id="PF01094">
    <property type="entry name" value="ANF_receptor"/>
    <property type="match status" value="1"/>
</dbReference>